<dbReference type="Proteomes" id="UP000199417">
    <property type="component" value="Unassembled WGS sequence"/>
</dbReference>
<feature type="transmembrane region" description="Helical" evidence="1">
    <location>
        <begin position="302"/>
        <end position="320"/>
    </location>
</feature>
<feature type="transmembrane region" description="Helical" evidence="1">
    <location>
        <begin position="16"/>
        <end position="36"/>
    </location>
</feature>
<evidence type="ECO:0000313" key="3">
    <source>
        <dbReference type="Proteomes" id="UP000199417"/>
    </source>
</evidence>
<dbReference type="EMBL" id="FNAB01000001">
    <property type="protein sequence ID" value="SDC55104.1"/>
    <property type="molecule type" value="Genomic_DNA"/>
</dbReference>
<feature type="transmembrane region" description="Helical" evidence="1">
    <location>
        <begin position="332"/>
        <end position="351"/>
    </location>
</feature>
<dbReference type="STRING" id="168276.SAMN05444580_101186"/>
<feature type="transmembrane region" description="Helical" evidence="1">
    <location>
        <begin position="191"/>
        <end position="218"/>
    </location>
</feature>
<keyword evidence="3" id="KW-1185">Reference proteome</keyword>
<reference evidence="2 3" key="1">
    <citation type="submission" date="2016-10" db="EMBL/GenBank/DDBJ databases">
        <authorList>
            <person name="de Groot N.N."/>
        </authorList>
    </citation>
    <scope>NUCLEOTIDE SEQUENCE [LARGE SCALE GENOMIC DNA]</scope>
    <source>
        <strain evidence="2 3">JCM 11308</strain>
    </source>
</reference>
<keyword evidence="1" id="KW-0472">Membrane</keyword>
<gene>
    <name evidence="2" type="ORF">SAMN05444580_101186</name>
</gene>
<proteinExistence type="predicted"/>
<dbReference type="RefSeq" id="WP_174556690.1">
    <property type="nucleotide sequence ID" value="NZ_FNAB01000001.1"/>
</dbReference>
<accession>A0A1G6MIJ6</accession>
<keyword evidence="1" id="KW-1133">Transmembrane helix</keyword>
<sequence>MNTVPAAPDSTRRQRWLWGSITVLMVAAGYVTVLSVNDRFFYMDDTESGAIPNWIYLGRILRTGTMPSLTPEQWMAGNYPVEGQGGLWNPVQIAINMIAPSVDNMVLFATATKFAFAAIMALGVYRVCLEYGARPAWAAVAGVAVPFTGFSLFYDQASWVTALTSTAWVLQAWASAVRYSRGRSGPLPTFVFLYLALSVGYLHPALCAGILVACLAIGEYLYQGKWQPSLRLLVVGACAGAAGAITFLPGALSGDVTWRTDEGNVYNDNFLTAPWSETFTASMPSALPAIQAWQGEVQPWPVTYIAWFLIPALAFVDWQAVGKTLRSLSGTLIFLGVMLIAAAGPSSLGPLRWPGRVLPFVAFAALIVVCVLLSRHGTLRSLRTRCVVGAVLVAVMVLRAGSSTPLLFGTHLLWGLVILAAGAVVLFVASRFGIAAVAGLLMVSTLPVVHFQVSENPYESQWLLPAKQSEAKAAFPDWAGNNLQLGTRDLEPRENLTLDATWSTLTWGNYAKLLDLSYVNAYTSIGFEEFGDRLCMEYDGSTCYDSVFDAFATEPTTGRTYVDLMLIDRVILQRAQYPDADSNPAPPGWKWTQYPENPHVADFAYVLERIDGPISHRNGRVANAEGVTARSVAETDATSSVNVSSPDGGRVVFARLDWPGYSATLNGEPVGTYAVDGIFVAVDVPAGTVDGTLNLTWTPPGRSIGLAGIGLGLLGLAVLEVHFLRSRRAGPATRDPAAVAA</sequence>
<feature type="transmembrane region" description="Helical" evidence="1">
    <location>
        <begin position="230"/>
        <end position="252"/>
    </location>
</feature>
<feature type="transmembrane region" description="Helical" evidence="1">
    <location>
        <begin position="434"/>
        <end position="453"/>
    </location>
</feature>
<evidence type="ECO:0000313" key="2">
    <source>
        <dbReference type="EMBL" id="SDC55104.1"/>
    </source>
</evidence>
<keyword evidence="1" id="KW-0812">Transmembrane</keyword>
<protein>
    <recommendedName>
        <fullName evidence="4">Membrane protein YfhO</fullName>
    </recommendedName>
</protein>
<evidence type="ECO:0008006" key="4">
    <source>
        <dbReference type="Google" id="ProtNLM"/>
    </source>
</evidence>
<feature type="transmembrane region" description="Helical" evidence="1">
    <location>
        <begin position="105"/>
        <end position="124"/>
    </location>
</feature>
<feature type="transmembrane region" description="Helical" evidence="1">
    <location>
        <begin position="357"/>
        <end position="374"/>
    </location>
</feature>
<feature type="transmembrane region" description="Helical" evidence="1">
    <location>
        <begin position="136"/>
        <end position="154"/>
    </location>
</feature>
<feature type="transmembrane region" description="Helical" evidence="1">
    <location>
        <begin position="408"/>
        <end position="427"/>
    </location>
</feature>
<organism evidence="2 3">
    <name type="scientific">Rhodococcus tukisamuensis</name>
    <dbReference type="NCBI Taxonomy" id="168276"/>
    <lineage>
        <taxon>Bacteria</taxon>
        <taxon>Bacillati</taxon>
        <taxon>Actinomycetota</taxon>
        <taxon>Actinomycetes</taxon>
        <taxon>Mycobacteriales</taxon>
        <taxon>Nocardiaceae</taxon>
        <taxon>Rhodococcus</taxon>
    </lineage>
</organism>
<name>A0A1G6MIJ6_9NOCA</name>
<feature type="transmembrane region" description="Helical" evidence="1">
    <location>
        <begin position="386"/>
        <end position="402"/>
    </location>
</feature>
<dbReference type="AlphaFoldDB" id="A0A1G6MIJ6"/>
<evidence type="ECO:0000256" key="1">
    <source>
        <dbReference type="SAM" id="Phobius"/>
    </source>
</evidence>